<dbReference type="AlphaFoldDB" id="S4RKA4"/>
<keyword evidence="6 9" id="KW-1015">Disulfide bond</keyword>
<dbReference type="SMART" id="SM00206">
    <property type="entry name" value="NTR"/>
    <property type="match status" value="1"/>
</dbReference>
<dbReference type="InterPro" id="IPR001134">
    <property type="entry name" value="Netrin_domain"/>
</dbReference>
<dbReference type="InterPro" id="IPR001820">
    <property type="entry name" value="TIMP"/>
</dbReference>
<reference evidence="12" key="1">
    <citation type="submission" date="2025-08" db="UniProtKB">
        <authorList>
            <consortium name="Ensembl"/>
        </authorList>
    </citation>
    <scope>IDENTIFICATION</scope>
</reference>
<dbReference type="GO" id="GO:0031012">
    <property type="term" value="C:extracellular matrix"/>
    <property type="evidence" value="ECO:0007669"/>
    <property type="project" value="TreeGrafter"/>
</dbReference>
<accession>S4RKA4</accession>
<sequence>MLPSRNSVVLPLAVVAVALSGWLCALSQACSCAGEPHPQQAFCGSDVGKSLHFVEKKNLLQGQDGPKATISAKEALPQTFKGQEELTRTGYIYSPVGEPSCALDIQPHKRHYILTGRIWSGMIYVTLCNFIRPWNTLSSGQKSGFSDIYGSGCTCQISTCNQKPCEPTEARACTWTDSSTYQGARRWGPQAKTQACLPALEGDGCLWSKINGSGSAEPLDKPVP</sequence>
<evidence type="ECO:0000259" key="11">
    <source>
        <dbReference type="PROSITE" id="PS50189"/>
    </source>
</evidence>
<dbReference type="Gene3D" id="2.40.50.120">
    <property type="match status" value="1"/>
</dbReference>
<dbReference type="Ensembl" id="ENSPMAT00000005661.1">
    <property type="protein sequence ID" value="ENSPMAP00000005637.1"/>
    <property type="gene ID" value="ENSPMAG00000005120.1"/>
</dbReference>
<evidence type="ECO:0000256" key="1">
    <source>
        <dbReference type="ARBA" id="ARBA00004613"/>
    </source>
</evidence>
<organism evidence="12">
    <name type="scientific">Petromyzon marinus</name>
    <name type="common">Sea lamprey</name>
    <dbReference type="NCBI Taxonomy" id="7757"/>
    <lineage>
        <taxon>Eukaryota</taxon>
        <taxon>Metazoa</taxon>
        <taxon>Chordata</taxon>
        <taxon>Craniata</taxon>
        <taxon>Vertebrata</taxon>
        <taxon>Cyclostomata</taxon>
        <taxon>Hyperoartia</taxon>
        <taxon>Petromyzontiformes</taxon>
        <taxon>Petromyzontidae</taxon>
        <taxon>Petromyzon</taxon>
    </lineage>
</organism>
<dbReference type="PROSITE" id="PS51257">
    <property type="entry name" value="PROKAR_LIPOPROTEIN"/>
    <property type="match status" value="1"/>
</dbReference>
<dbReference type="GO" id="GO:0005615">
    <property type="term" value="C:extracellular space"/>
    <property type="evidence" value="ECO:0007669"/>
    <property type="project" value="TreeGrafter"/>
</dbReference>
<evidence type="ECO:0000256" key="4">
    <source>
        <dbReference type="ARBA" id="ARBA00022608"/>
    </source>
</evidence>
<evidence type="ECO:0000256" key="7">
    <source>
        <dbReference type="ARBA" id="ARBA00023215"/>
    </source>
</evidence>
<comment type="similarity">
    <text evidence="2">Belongs to the protease inhibitor I35 (TIMP) family.</text>
</comment>
<comment type="subcellular location">
    <subcellularLocation>
        <location evidence="1">Secreted</location>
    </subcellularLocation>
</comment>
<keyword evidence="4" id="KW-0483">Metalloprotease inhibitor</keyword>
<evidence type="ECO:0000256" key="9">
    <source>
        <dbReference type="PIRSR" id="PIRSR601820-3"/>
    </source>
</evidence>
<feature type="disulfide bond" evidence="9">
    <location>
        <begin position="30"/>
        <end position="101"/>
    </location>
</feature>
<dbReference type="GO" id="GO:0046872">
    <property type="term" value="F:metal ion binding"/>
    <property type="evidence" value="ECO:0007669"/>
    <property type="project" value="UniProtKB-KW"/>
</dbReference>
<feature type="signal peptide" evidence="10">
    <location>
        <begin position="1"/>
        <end position="29"/>
    </location>
</feature>
<evidence type="ECO:0000256" key="8">
    <source>
        <dbReference type="PIRSR" id="PIRSR601820-1"/>
    </source>
</evidence>
<evidence type="ECO:0000256" key="6">
    <source>
        <dbReference type="ARBA" id="ARBA00023157"/>
    </source>
</evidence>
<proteinExistence type="inferred from homology"/>
<dbReference type="OMA" id="CNIRPRI"/>
<keyword evidence="8" id="KW-0862">Zinc</keyword>
<feature type="disulfide bond" evidence="9">
    <location>
        <begin position="32"/>
        <end position="128"/>
    </location>
</feature>
<dbReference type="Pfam" id="PF00965">
    <property type="entry name" value="TIMP"/>
    <property type="match status" value="1"/>
</dbReference>
<dbReference type="PANTHER" id="PTHR11844:SF25">
    <property type="entry name" value="NTR DOMAIN-CONTAINING PROTEIN"/>
    <property type="match status" value="1"/>
</dbReference>
<name>S4RKA4_PETMA</name>
<dbReference type="InterPro" id="IPR027465">
    <property type="entry name" value="TIMP_C"/>
</dbReference>
<evidence type="ECO:0000256" key="3">
    <source>
        <dbReference type="ARBA" id="ARBA00022525"/>
    </source>
</evidence>
<keyword evidence="10" id="KW-0732">Signal</keyword>
<dbReference type="STRING" id="7757.ENSPMAP00000005637"/>
<feature type="binding site" evidence="8">
    <location>
        <position position="30"/>
    </location>
    <ligand>
        <name>Zn(2+)</name>
        <dbReference type="ChEBI" id="CHEBI:29105"/>
        <note>ligand shared with metalloproteinase partner</note>
    </ligand>
</feature>
<feature type="disulfide bond" evidence="9">
    <location>
        <begin position="155"/>
        <end position="205"/>
    </location>
</feature>
<dbReference type="InterPro" id="IPR008993">
    <property type="entry name" value="TIMP-like_OB-fold"/>
</dbReference>
<dbReference type="PANTHER" id="PTHR11844">
    <property type="entry name" value="METALLOPROTEASE INHIBITOR"/>
    <property type="match status" value="1"/>
</dbReference>
<feature type="chain" id="PRO_5004532504" evidence="10">
    <location>
        <begin position="30"/>
        <end position="224"/>
    </location>
</feature>
<feature type="domain" description="NTR" evidence="11">
    <location>
        <begin position="30"/>
        <end position="153"/>
    </location>
</feature>
<evidence type="ECO:0000256" key="10">
    <source>
        <dbReference type="SAM" id="SignalP"/>
    </source>
</evidence>
<feature type="disulfide bond" evidence="9">
    <location>
        <begin position="160"/>
        <end position="165"/>
    </location>
</feature>
<reference evidence="12" key="2">
    <citation type="submission" date="2025-09" db="UniProtKB">
        <authorList>
            <consortium name="Ensembl"/>
        </authorList>
    </citation>
    <scope>IDENTIFICATION</scope>
</reference>
<dbReference type="GO" id="GO:0051045">
    <property type="term" value="P:negative regulation of membrane protein ectodomain proteolysis"/>
    <property type="evidence" value="ECO:0007669"/>
    <property type="project" value="TreeGrafter"/>
</dbReference>
<dbReference type="GO" id="GO:0002020">
    <property type="term" value="F:protease binding"/>
    <property type="evidence" value="ECO:0007669"/>
    <property type="project" value="TreeGrafter"/>
</dbReference>
<dbReference type="GO" id="GO:0008191">
    <property type="term" value="F:metalloendopeptidase inhibitor activity"/>
    <property type="evidence" value="ECO:0007669"/>
    <property type="project" value="InterPro"/>
</dbReference>
<dbReference type="GeneTree" id="ENSGT00940000161081"/>
<evidence type="ECO:0000256" key="2">
    <source>
        <dbReference type="ARBA" id="ARBA00011027"/>
    </source>
</evidence>
<keyword evidence="8" id="KW-0479">Metal-binding</keyword>
<evidence type="ECO:0000256" key="5">
    <source>
        <dbReference type="ARBA" id="ARBA00022690"/>
    </source>
</evidence>
<feature type="disulfide bond" evidence="9">
    <location>
        <begin position="173"/>
        <end position="196"/>
    </location>
</feature>
<feature type="disulfide bond" evidence="9">
    <location>
        <begin position="43"/>
        <end position="153"/>
    </location>
</feature>
<protein>
    <submittedName>
        <fullName evidence="12">TIMP metallopeptidase inhibitor 1</fullName>
    </submittedName>
</protein>
<keyword evidence="3" id="KW-0964">Secreted</keyword>
<keyword evidence="7" id="KW-0481">Metalloenzyme inhibitor</keyword>
<dbReference type="SUPFAM" id="SSF50242">
    <property type="entry name" value="TIMP-like"/>
    <property type="match status" value="1"/>
</dbReference>
<evidence type="ECO:0000313" key="12">
    <source>
        <dbReference type="Ensembl" id="ENSPMAP00000005637.1"/>
    </source>
</evidence>
<dbReference type="Gene3D" id="3.90.370.10">
    <property type="entry name" value="Tissue inhibitor of metalloproteinase-1. Chain B, domain 1"/>
    <property type="match status" value="1"/>
</dbReference>
<dbReference type="HOGENOM" id="CLU_084029_0_0_1"/>
<keyword evidence="5" id="KW-0646">Protease inhibitor</keyword>
<dbReference type="PROSITE" id="PS50189">
    <property type="entry name" value="NTR"/>
    <property type="match status" value="1"/>
</dbReference>